<evidence type="ECO:0000259" key="5">
    <source>
        <dbReference type="PROSITE" id="PS51781"/>
    </source>
</evidence>
<sequence length="742" mass="82426">MKKYCLNCMREITTGTLCADCVGKKIPETVPHQLKPGTILNGKYLVGNVIGEGGFGITYIGCDTVLETKVAIKEFYPVGRINRNNEVSSNLTISTEEQRDFIRKGRDRFLAEARNIAQFSSEPGIVNVKDFFEENETAYIIMEYLEGKTLAAHIKECGPMDAEKVRVLMLPLAEALSKIHKLGVIHRDISPDNIMYLNQGICKLMDFGSARYFMQQDQELTSTVKRGYTPEEQYTSTGNQGPWTDVYGLCATIYKCITGTTPADAIDRMAYDSLKRPSELGVRISPEFENAIMCGLALHAKDRCQSMDELLRLMQGSTPETTGNEAEDSDATMFADQTYFSQNNPTYTQPTYTHTQPTYTHTQSTTGYGQPGMYDPDDTNNRQASPERKKKKFLIPAIVGGIAVAAAAGFIIWNVVGNDSEEIETFGDYYVTGCKEVLKLRETEDEDSKILTKLDNGEKVSLVERTENDSWKVYVEAEDLTGYLDYHYLTNERDAAMEPIEKYVNVSGDEQLTILSTTEEDATSIGILERGDEITVMATPGDTYAYIYAPEVKTFGYVDQSKLSDEEPAEEKETTDAAASNQAQSTGDVFGPGNPPSSNLGVYYVNVQKGYLALRNAKSYDASNEIGKMYNGESVYALRNDGEYWYVYSPTLGSYGYTNATYLRSSSQGKISSSSGSTYYASVSSGYLALRNDTAYDASNEIGKIANGQPVEVVDTSSGTYWYVYVPSLNQYGYVNSEYLRK</sequence>
<dbReference type="CDD" id="cd14014">
    <property type="entry name" value="STKc_PknB_like"/>
    <property type="match status" value="1"/>
</dbReference>
<evidence type="ECO:0000313" key="7">
    <source>
        <dbReference type="Proteomes" id="UP001305815"/>
    </source>
</evidence>
<dbReference type="RefSeq" id="WP_316266437.1">
    <property type="nucleotide sequence ID" value="NZ_AP027742.1"/>
</dbReference>
<keyword evidence="3" id="KW-0812">Transmembrane</keyword>
<evidence type="ECO:0008006" key="8">
    <source>
        <dbReference type="Google" id="ProtNLM"/>
    </source>
</evidence>
<proteinExistence type="predicted"/>
<evidence type="ECO:0000256" key="3">
    <source>
        <dbReference type="SAM" id="Phobius"/>
    </source>
</evidence>
<keyword evidence="3" id="KW-0472">Membrane</keyword>
<reference evidence="7" key="1">
    <citation type="journal article" date="2023" name="Int. J. Syst. Evol. Microbiol.">
        <title>Claveliimonas bilis gen. nov., sp. nov., deoxycholic acid-producing bacteria isolated from human faeces, and reclassification of Sellimonas monacensis Zenner et al. 2021 as Claveliimonas monacensis comb. nov.</title>
        <authorList>
            <person name="Hisatomi A."/>
            <person name="Kastawa N.W.E.P.G."/>
            <person name="Song I."/>
            <person name="Ohkuma M."/>
            <person name="Fukiya S."/>
            <person name="Sakamoto M."/>
        </authorList>
    </citation>
    <scope>NUCLEOTIDE SEQUENCE [LARGE SCALE GENOMIC DNA]</scope>
    <source>
        <strain evidence="7">12BBH14</strain>
    </source>
</reference>
<dbReference type="EMBL" id="AP027742">
    <property type="protein sequence ID" value="BDZ76844.1"/>
    <property type="molecule type" value="Genomic_DNA"/>
</dbReference>
<feature type="domain" description="Protein kinase" evidence="4">
    <location>
        <begin position="44"/>
        <end position="321"/>
    </location>
</feature>
<accession>A0ABM8I3X9</accession>
<feature type="compositionally biased region" description="Low complexity" evidence="2">
    <location>
        <begin position="353"/>
        <end position="366"/>
    </location>
</feature>
<feature type="region of interest" description="Disordered" evidence="2">
    <location>
        <begin position="353"/>
        <end position="388"/>
    </location>
</feature>
<dbReference type="InterPro" id="IPR045269">
    <property type="entry name" value="Atg1-like"/>
</dbReference>
<dbReference type="InterPro" id="IPR017441">
    <property type="entry name" value="Protein_kinase_ATP_BS"/>
</dbReference>
<gene>
    <name evidence="6" type="ORF">Lac1_10270</name>
</gene>
<dbReference type="Proteomes" id="UP001305815">
    <property type="component" value="Chromosome"/>
</dbReference>
<evidence type="ECO:0000313" key="6">
    <source>
        <dbReference type="EMBL" id="BDZ76844.1"/>
    </source>
</evidence>
<dbReference type="Pfam" id="PF00069">
    <property type="entry name" value="Pkinase"/>
    <property type="match status" value="1"/>
</dbReference>
<dbReference type="InterPro" id="IPR000719">
    <property type="entry name" value="Prot_kinase_dom"/>
</dbReference>
<dbReference type="InterPro" id="IPR011009">
    <property type="entry name" value="Kinase-like_dom_sf"/>
</dbReference>
<dbReference type="PROSITE" id="PS00107">
    <property type="entry name" value="PROTEIN_KINASE_ATP"/>
    <property type="match status" value="1"/>
</dbReference>
<keyword evidence="7" id="KW-1185">Reference proteome</keyword>
<name>A0ABM8I3X9_9FIRM</name>
<evidence type="ECO:0000256" key="1">
    <source>
        <dbReference type="PROSITE-ProRule" id="PRU10141"/>
    </source>
</evidence>
<dbReference type="SUPFAM" id="SSF56112">
    <property type="entry name" value="Protein kinase-like (PK-like)"/>
    <property type="match status" value="1"/>
</dbReference>
<feature type="region of interest" description="Disordered" evidence="2">
    <location>
        <begin position="562"/>
        <end position="592"/>
    </location>
</feature>
<feature type="binding site" evidence="1">
    <location>
        <position position="73"/>
    </location>
    <ligand>
        <name>ATP</name>
        <dbReference type="ChEBI" id="CHEBI:30616"/>
    </ligand>
</feature>
<dbReference type="PROSITE" id="PS50011">
    <property type="entry name" value="PROTEIN_KINASE_DOM"/>
    <property type="match status" value="1"/>
</dbReference>
<dbReference type="Gene3D" id="3.30.200.20">
    <property type="entry name" value="Phosphorylase Kinase, domain 1"/>
    <property type="match status" value="1"/>
</dbReference>
<dbReference type="SMART" id="SM00287">
    <property type="entry name" value="SH3b"/>
    <property type="match status" value="4"/>
</dbReference>
<keyword evidence="1" id="KW-0067">ATP-binding</keyword>
<dbReference type="InterPro" id="IPR003646">
    <property type="entry name" value="SH3-like_bac-type"/>
</dbReference>
<dbReference type="PANTHER" id="PTHR24348">
    <property type="entry name" value="SERINE/THREONINE-PROTEIN KINASE UNC-51-RELATED"/>
    <property type="match status" value="1"/>
</dbReference>
<dbReference type="Gene3D" id="1.10.510.10">
    <property type="entry name" value="Transferase(Phosphotransferase) domain 1"/>
    <property type="match status" value="1"/>
</dbReference>
<evidence type="ECO:0000256" key="2">
    <source>
        <dbReference type="SAM" id="MobiDB-lite"/>
    </source>
</evidence>
<dbReference type="PROSITE" id="PS51781">
    <property type="entry name" value="SH3B"/>
    <property type="match status" value="1"/>
</dbReference>
<organism evidence="6 7">
    <name type="scientific">Claveliimonas bilis</name>
    <dbReference type="NCBI Taxonomy" id="3028070"/>
    <lineage>
        <taxon>Bacteria</taxon>
        <taxon>Bacillati</taxon>
        <taxon>Bacillota</taxon>
        <taxon>Clostridia</taxon>
        <taxon>Lachnospirales</taxon>
        <taxon>Lachnospiraceae</taxon>
        <taxon>Claveliimonas</taxon>
    </lineage>
</organism>
<feature type="domain" description="SH3b" evidence="5">
    <location>
        <begin position="678"/>
        <end position="742"/>
    </location>
</feature>
<protein>
    <recommendedName>
        <fullName evidence="8">Serine/threonine protein kinase</fullName>
    </recommendedName>
</protein>
<keyword evidence="3" id="KW-1133">Transmembrane helix</keyword>
<dbReference type="PROSITE" id="PS00109">
    <property type="entry name" value="PROTEIN_KINASE_TYR"/>
    <property type="match status" value="1"/>
</dbReference>
<feature type="transmembrane region" description="Helical" evidence="3">
    <location>
        <begin position="393"/>
        <end position="416"/>
    </location>
</feature>
<dbReference type="Pfam" id="PF08239">
    <property type="entry name" value="SH3_3"/>
    <property type="match status" value="1"/>
</dbReference>
<dbReference type="Gene3D" id="2.30.30.40">
    <property type="entry name" value="SH3 Domains"/>
    <property type="match status" value="2"/>
</dbReference>
<feature type="compositionally biased region" description="Polar residues" evidence="2">
    <location>
        <begin position="577"/>
        <end position="587"/>
    </location>
</feature>
<evidence type="ECO:0000259" key="4">
    <source>
        <dbReference type="PROSITE" id="PS50011"/>
    </source>
</evidence>
<dbReference type="InterPro" id="IPR008266">
    <property type="entry name" value="Tyr_kinase_AS"/>
</dbReference>
<keyword evidence="1" id="KW-0547">Nucleotide-binding</keyword>